<proteinExistence type="inferred from homology"/>
<dbReference type="InterPro" id="IPR048395">
    <property type="entry name" value="Glyco_hydro_31_C"/>
</dbReference>
<dbReference type="SUPFAM" id="SSF51445">
    <property type="entry name" value="(Trans)glycosidases"/>
    <property type="match status" value="1"/>
</dbReference>
<dbReference type="InterPro" id="IPR003343">
    <property type="entry name" value="Big_2"/>
</dbReference>
<dbReference type="InterPro" id="IPR000421">
    <property type="entry name" value="FA58C"/>
</dbReference>
<sequence>MKRRVYDLKTLKNAFGFAFCLVFVLAILFIGGTTTHAAAVGDITNFEKTDAKTFTITSGSDKVKVVFNRDDMVRIWLGVGGNFQTLAGKSSATPKEPIVVKEDFGPVAVNWSDEGSYYKIATGKFVLRAYKSPLKFAMYKSDNATVVWQEESPLNYSSSSTTQKLVRGADEYYYGGGMQNGFFSHRDKTIKIAKNFGDWGSGTVSNPSPFYLSTAGYGVLRNTFQDGTYDFGSPTQLTHNENRFDAYYFYGDTFKDILNGYTDLTGKPSLIPRWGMSMGDADCYNTSNTGANKPNKLTTPDVLKVAQGFRTNDMPGGWLLPNDGYGCGYVQLPSTVQQLHDLGFYTGLWTQNGLANIATEVGVAGTRLNKLDVAWVGPGYDFALDATKQAHQGVENNSNDRGFVWSVGGWAGTQRYSTVWSGDQSGNWEYIRFHIPSVIGAGLSGMNYATGDVDGIFGGSAQTYVRDLQWKAFTPILMSMSGWASVDKQPWRYGEPYTSYNRDILKLRQRLTPYFYTYLNEAYESGAPMARGMVYEFPNDPNTKNTLTQYQFMSGQSLLVAPVYKDTAVRNGIYLPKGKWIDYWTGTEHYGSKMLDEYSAPLSRLPLLVKAGAIIPMYPESLYDGQVQPNPITYDIYPYKTSTFTMYEDDGVSREHRNGKFAKTLITSIAPETGTGDLKVQVGASVGDYSGKLAARTNQFQIHMHAKPASVVVGGSNYTEYASKTEWASAASGWYYDSADKGGIVYVKTPDMPADQGFELTVAGFVADTTPLTDAVVISLPEPDNDPTKIVQADIVATATSTDATSPVANALDGSIETIWSTKLDGSTPLPQSITLNLGTKLSVNKLKYLPRQYLGSDGIITAYNVYVSTDGTNFTKVATGAWNADKLEKTATFTTVEAQYVKLEATAGVNGFAAAAELNVYRDASVPIPLAIPKNQMTATAKSFQPGSEASKAIDGDSNSVWHTKWDGSDKLPQSIILDLGKVRNISQFRYAPRTDAGNGTITTYNLYVSTDGTNYTQVSTGTWVRNNIKKYIQFTPVDARYVKLEAVVAVGGFVSASELDVYETPQAPPTLGDILKGKPATADSVDPAFPASNANDGNAATMWSANDANQGHVWSADLGKMHSIQGLEISFGQSDKVYKYKLEVREAGSSNWIQVLNRMNNTEAGQVLKDTFGSQGRYVRITITGLPDANTKASIADVKLIGLPIIGTAPVTGVTLNQTALNLNVLDAPVALEAAVAPLNAANTSVTWSSSNPGIAMVDGNGVVSPKGAGTATITVTTADGGFKATVDVTVTGQTGLVKITQSQMTATATSFQPGDDPSNALDGDVNTWWHIKWFGTDPLPQSIILNLGGAYKISKLDYLPRPDGGNGTITAYNVYVSQDGVQYTKVASGAWLQNNLLKEVNFAPVNASYIKLEATAGAGNFASASELNVYKIVEAPTLQTLAFDAASYEVYKGQSAAVKVTGQYSDGTNQDVTTASMFEVGNTSFATVTSGTIIGVSQGETVVTATYGGKQATAAVVVKLVIDTTPPADATLAADITAPTNTGVTVTINYPTDAAVKEYKVGASGTWTAYTAPIVLLANETVYARGTDAAGNVSNVTSIVISNIDKIAPVSVASLSPTAPNGSNGWYMSDVTVSFSVSDNVYGMAKTEYQVNDGGWIAYTGSIPAFGEGNYKVGYRSTDLAGNVEPIKTIEFKIDKTAPVLTVQLDNTSIWPANHKMVTIHATLNSSDAASGVASVVLTSITSNEPDSGQGDIGANIGTAATSFSLRAEKGRIYTITYTATDKAGNQTVTSAIVIVPHDQSDNH</sequence>
<dbReference type="InterPro" id="IPR008964">
    <property type="entry name" value="Invasin/intimin_cell_adhesion"/>
</dbReference>
<dbReference type="Pfam" id="PF17137">
    <property type="entry name" value="DUF5110"/>
    <property type="match status" value="1"/>
</dbReference>
<dbReference type="PANTHER" id="PTHR43863">
    <property type="entry name" value="HYDROLASE, PUTATIVE (AFU_ORTHOLOGUE AFUA_1G03140)-RELATED"/>
    <property type="match status" value="1"/>
</dbReference>
<dbReference type="SUPFAM" id="SSF49373">
    <property type="entry name" value="Invasin/intimin cell-adhesion fragments"/>
    <property type="match status" value="1"/>
</dbReference>
<dbReference type="InterPro" id="IPR025887">
    <property type="entry name" value="Glyco_hydro_31_N_dom"/>
</dbReference>
<feature type="domain" description="F5/8 type C" evidence="2">
    <location>
        <begin position="1288"/>
        <end position="1435"/>
    </location>
</feature>
<dbReference type="EMBL" id="WHOA01000085">
    <property type="protein sequence ID" value="NOU71883.1"/>
    <property type="molecule type" value="Genomic_DNA"/>
</dbReference>
<dbReference type="Pfam" id="PF21365">
    <property type="entry name" value="Glyco_hydro_31_3rd"/>
    <property type="match status" value="1"/>
</dbReference>
<dbReference type="Gene3D" id="2.60.40.1760">
    <property type="entry name" value="glycosyl hydrolase (family 31)"/>
    <property type="match status" value="1"/>
</dbReference>
<dbReference type="Gene3D" id="3.20.20.80">
    <property type="entry name" value="Glycosidases"/>
    <property type="match status" value="1"/>
</dbReference>
<evidence type="ECO:0000256" key="1">
    <source>
        <dbReference type="ARBA" id="ARBA00007806"/>
    </source>
</evidence>
<dbReference type="InterPro" id="IPR033403">
    <property type="entry name" value="DUF5110"/>
</dbReference>
<dbReference type="Gene3D" id="2.60.40.1180">
    <property type="entry name" value="Golgi alpha-mannosidase II"/>
    <property type="match status" value="2"/>
</dbReference>
<dbReference type="NCBIfam" id="NF047446">
    <property type="entry name" value="barrel_OmpL47"/>
    <property type="match status" value="1"/>
</dbReference>
<dbReference type="SUPFAM" id="SSF51011">
    <property type="entry name" value="Glycosyl hydrolase domain"/>
    <property type="match status" value="1"/>
</dbReference>
<dbReference type="InterPro" id="IPR008979">
    <property type="entry name" value="Galactose-bd-like_sf"/>
</dbReference>
<dbReference type="SMART" id="SM00635">
    <property type="entry name" value="BID_2"/>
    <property type="match status" value="2"/>
</dbReference>
<dbReference type="InterPro" id="IPR000322">
    <property type="entry name" value="Glyco_hydro_31_TIM"/>
</dbReference>
<comment type="similarity">
    <text evidence="1">Belongs to the glycosyl hydrolase 31 family.</text>
</comment>
<feature type="domain" description="F5/8 type C" evidence="2">
    <location>
        <begin position="914"/>
        <end position="1066"/>
    </location>
</feature>
<name>A0ABX1XTP5_9BACL</name>
<dbReference type="Pfam" id="PF00754">
    <property type="entry name" value="F5_F8_type_C"/>
    <property type="match status" value="4"/>
</dbReference>
<dbReference type="CDD" id="cd14752">
    <property type="entry name" value="GH31_N"/>
    <property type="match status" value="1"/>
</dbReference>
<dbReference type="CDD" id="cd06596">
    <property type="entry name" value="GH31_CPE1046"/>
    <property type="match status" value="1"/>
</dbReference>
<dbReference type="InterPro" id="IPR051816">
    <property type="entry name" value="Glycosyl_Hydrolase_31"/>
</dbReference>
<dbReference type="PROSITE" id="PS50022">
    <property type="entry name" value="FA58C_3"/>
    <property type="match status" value="4"/>
</dbReference>
<dbReference type="SUPFAM" id="SSF74650">
    <property type="entry name" value="Galactose mutarotase-like"/>
    <property type="match status" value="1"/>
</dbReference>
<dbReference type="InterPro" id="IPR017853">
    <property type="entry name" value="GH"/>
</dbReference>
<feature type="domain" description="F5/8 type C" evidence="2">
    <location>
        <begin position="773"/>
        <end position="908"/>
    </location>
</feature>
<evidence type="ECO:0000313" key="4">
    <source>
        <dbReference type="Proteomes" id="UP000616779"/>
    </source>
</evidence>
<protein>
    <submittedName>
        <fullName evidence="3">DUF5110 domain-containing protein</fullName>
    </submittedName>
</protein>
<dbReference type="Pfam" id="PF13802">
    <property type="entry name" value="Gal_mutarotas_2"/>
    <property type="match status" value="1"/>
</dbReference>
<dbReference type="Proteomes" id="UP000616779">
    <property type="component" value="Unassembled WGS sequence"/>
</dbReference>
<dbReference type="Pfam" id="PF02368">
    <property type="entry name" value="Big_2"/>
    <property type="match status" value="1"/>
</dbReference>
<evidence type="ECO:0000313" key="3">
    <source>
        <dbReference type="EMBL" id="NOU71883.1"/>
    </source>
</evidence>
<dbReference type="InterPro" id="IPR013780">
    <property type="entry name" value="Glyco_hydro_b"/>
</dbReference>
<dbReference type="InterPro" id="IPR058094">
    <property type="entry name" value="Ig-like_OmpL47-like"/>
</dbReference>
<feature type="domain" description="F5/8 type C" evidence="2">
    <location>
        <begin position="1068"/>
        <end position="1205"/>
    </location>
</feature>
<comment type="caution">
    <text evidence="3">The sequence shown here is derived from an EMBL/GenBank/DDBJ whole genome shotgun (WGS) entry which is preliminary data.</text>
</comment>
<dbReference type="PANTHER" id="PTHR43863:SF2">
    <property type="entry name" value="MALTASE-GLUCOAMYLASE"/>
    <property type="match status" value="1"/>
</dbReference>
<reference evidence="3 4" key="1">
    <citation type="submission" date="2019-10" db="EMBL/GenBank/DDBJ databases">
        <title>Description of Paenibacillus terrestris sp. nov.</title>
        <authorList>
            <person name="Carlier A."/>
            <person name="Qi S."/>
        </authorList>
    </citation>
    <scope>NUCLEOTIDE SEQUENCE [LARGE SCALE GENOMIC DNA]</scope>
    <source>
        <strain evidence="3 4">LMG 31458</strain>
    </source>
</reference>
<organism evidence="3 4">
    <name type="scientific">Paenibacillus phytorum</name>
    <dbReference type="NCBI Taxonomy" id="2654977"/>
    <lineage>
        <taxon>Bacteria</taxon>
        <taxon>Bacillati</taxon>
        <taxon>Bacillota</taxon>
        <taxon>Bacilli</taxon>
        <taxon>Bacillales</taxon>
        <taxon>Paenibacillaceae</taxon>
        <taxon>Paenibacillus</taxon>
    </lineage>
</organism>
<evidence type="ECO:0000259" key="2">
    <source>
        <dbReference type="PROSITE" id="PS50022"/>
    </source>
</evidence>
<dbReference type="Gene3D" id="2.60.120.260">
    <property type="entry name" value="Galactose-binding domain-like"/>
    <property type="match status" value="4"/>
</dbReference>
<gene>
    <name evidence="3" type="ORF">GC098_10705</name>
</gene>
<dbReference type="SUPFAM" id="SSF49785">
    <property type="entry name" value="Galactose-binding domain-like"/>
    <property type="match status" value="4"/>
</dbReference>
<keyword evidence="4" id="KW-1185">Reference proteome</keyword>
<accession>A0ABX1XTP5</accession>
<dbReference type="Gene3D" id="3.30.1920.20">
    <property type="match status" value="1"/>
</dbReference>
<dbReference type="Gene3D" id="2.60.40.1080">
    <property type="match status" value="2"/>
</dbReference>
<dbReference type="InterPro" id="IPR011013">
    <property type="entry name" value="Gal_mutarotase_sf_dom"/>
</dbReference>
<dbReference type="Pfam" id="PF01055">
    <property type="entry name" value="Glyco_hydro_31_2nd"/>
    <property type="match status" value="1"/>
</dbReference>